<accession>A0A830HJY9</accession>
<feature type="domain" description="Glycosyl transferase family 1" evidence="2">
    <location>
        <begin position="325"/>
        <end position="384"/>
    </location>
</feature>
<dbReference type="SUPFAM" id="SSF53756">
    <property type="entry name" value="UDP-Glycosyltransferase/glycogen phosphorylase"/>
    <property type="match status" value="1"/>
</dbReference>
<dbReference type="Proteomes" id="UP000660262">
    <property type="component" value="Unassembled WGS sequence"/>
</dbReference>
<proteinExistence type="predicted"/>
<keyword evidence="1" id="KW-0808">Transferase</keyword>
<keyword evidence="1" id="KW-0328">Glycosyltransferase</keyword>
<dbReference type="PANTHER" id="PTHR46656:SF3">
    <property type="entry name" value="PUTATIVE-RELATED"/>
    <property type="match status" value="1"/>
</dbReference>
<organism evidence="3 4">
    <name type="scientific">Pycnococcus provasolii</name>
    <dbReference type="NCBI Taxonomy" id="41880"/>
    <lineage>
        <taxon>Eukaryota</taxon>
        <taxon>Viridiplantae</taxon>
        <taxon>Chlorophyta</taxon>
        <taxon>Pseudoscourfieldiophyceae</taxon>
        <taxon>Pseudoscourfieldiales</taxon>
        <taxon>Pycnococcaceae</taxon>
        <taxon>Pycnococcus</taxon>
    </lineage>
</organism>
<protein>
    <recommendedName>
        <fullName evidence="2">Glycosyl transferase family 1 domain-containing protein</fullName>
    </recommendedName>
</protein>
<sequence length="481" mass="52830">MSFSTASTSSSSFLVWWHGPVLAGGGYASEALAFITGIDVHIRSAAANQKHGNSNLVALWITPHGDGTDLKYLEGLPHALQDTIRRRMAPAHVTPRAIKQAVKQTKATHVAVVCHSEPGAWDPAAFSTSRCPPFGYLRTYAGIPFVHIGRTMFETDMLDPGHKQRLLRMDKLWVPTTWQRDVFAKHGVPTAKIDVLGEPVDEKLYQAGGGARYTRAELRQLGRRIRLDKSTARTNDDVDHGQERAVLLAVGKWESRKGFDILVRAYAAAFCAVEDDVASVDKMDRWVKAPPLLVLKLSNYHGNANAAESDLVAAVNATCAGDVWIITSHIATSDMPKLYRSATVLVQPSRGEGWGRPHSEAMACGTPVIATDWSGPTAFIDESVGFPLKNERLAPVEESDPSHHWSYKGHRWATPSQKHLTKLLRHVSSTEGQKEASVRGKAAALRMSRFSPSKLAEDIAQLLQDMHLRSAKGDDHSHEEL</sequence>
<dbReference type="OrthoDB" id="2193793at2759"/>
<dbReference type="Pfam" id="PF00534">
    <property type="entry name" value="Glycos_transf_1"/>
    <property type="match status" value="1"/>
</dbReference>
<dbReference type="EMBL" id="BNJQ01000015">
    <property type="protein sequence ID" value="GHP07035.1"/>
    <property type="molecule type" value="Genomic_DNA"/>
</dbReference>
<dbReference type="AlphaFoldDB" id="A0A830HJY9"/>
<reference evidence="3" key="1">
    <citation type="submission" date="2020-10" db="EMBL/GenBank/DDBJ databases">
        <title>Unveiling of a novel bifunctional photoreceptor, Dualchrome1, isolated from a cosmopolitan green alga.</title>
        <authorList>
            <person name="Suzuki S."/>
            <person name="Kawachi M."/>
        </authorList>
    </citation>
    <scope>NUCLEOTIDE SEQUENCE</scope>
    <source>
        <strain evidence="3">NIES 2893</strain>
    </source>
</reference>
<gene>
    <name evidence="3" type="ORF">PPROV_000577800</name>
</gene>
<keyword evidence="4" id="KW-1185">Reference proteome</keyword>
<dbReference type="Gene3D" id="3.40.50.2000">
    <property type="entry name" value="Glycogen Phosphorylase B"/>
    <property type="match status" value="1"/>
</dbReference>
<evidence type="ECO:0000256" key="1">
    <source>
        <dbReference type="ARBA" id="ARBA00022676"/>
    </source>
</evidence>
<dbReference type="GO" id="GO:0016757">
    <property type="term" value="F:glycosyltransferase activity"/>
    <property type="evidence" value="ECO:0007669"/>
    <property type="project" value="UniProtKB-KW"/>
</dbReference>
<evidence type="ECO:0000259" key="2">
    <source>
        <dbReference type="Pfam" id="PF00534"/>
    </source>
</evidence>
<dbReference type="PANTHER" id="PTHR46656">
    <property type="entry name" value="PUTATIVE-RELATED"/>
    <property type="match status" value="1"/>
</dbReference>
<name>A0A830HJY9_9CHLO</name>
<dbReference type="InterPro" id="IPR001296">
    <property type="entry name" value="Glyco_trans_1"/>
</dbReference>
<evidence type="ECO:0000313" key="3">
    <source>
        <dbReference type="EMBL" id="GHP07035.1"/>
    </source>
</evidence>
<evidence type="ECO:0000313" key="4">
    <source>
        <dbReference type="Proteomes" id="UP000660262"/>
    </source>
</evidence>
<comment type="caution">
    <text evidence="3">The sequence shown here is derived from an EMBL/GenBank/DDBJ whole genome shotgun (WGS) entry which is preliminary data.</text>
</comment>